<gene>
    <name evidence="1" type="ORF">ALC62_07124</name>
</gene>
<protein>
    <submittedName>
        <fullName evidence="1">Uncharacterized protein</fullName>
    </submittedName>
</protein>
<dbReference type="STRING" id="456900.A0A151II26"/>
<keyword evidence="2" id="KW-1185">Reference proteome</keyword>
<accession>A0A151II26</accession>
<dbReference type="EMBL" id="KQ977540">
    <property type="protein sequence ID" value="KYN02070.1"/>
    <property type="molecule type" value="Genomic_DNA"/>
</dbReference>
<sequence>MYCQQMSRRRKLLAITATLSSILKKRKKYKQKRFWTSELCQNRQDFGAFYKVYPIILHDSTMFKNYYRMTKEQFEDLLTLVAPIIIKQHMIRTPISPKERLLLILRYI</sequence>
<reference evidence="1 2" key="1">
    <citation type="submission" date="2016-03" db="EMBL/GenBank/DDBJ databases">
        <title>Cyphomyrmex costatus WGS genome.</title>
        <authorList>
            <person name="Nygaard S."/>
            <person name="Hu H."/>
            <person name="Boomsma J."/>
            <person name="Zhang G."/>
        </authorList>
    </citation>
    <scope>NUCLEOTIDE SEQUENCE [LARGE SCALE GENOMIC DNA]</scope>
    <source>
        <strain evidence="1">MS0001</strain>
        <tissue evidence="1">Whole body</tissue>
    </source>
</reference>
<dbReference type="Proteomes" id="UP000078542">
    <property type="component" value="Unassembled WGS sequence"/>
</dbReference>
<evidence type="ECO:0000313" key="1">
    <source>
        <dbReference type="EMBL" id="KYN02070.1"/>
    </source>
</evidence>
<evidence type="ECO:0000313" key="2">
    <source>
        <dbReference type="Proteomes" id="UP000078542"/>
    </source>
</evidence>
<dbReference type="AlphaFoldDB" id="A0A151II26"/>
<proteinExistence type="predicted"/>
<name>A0A151II26_9HYME</name>
<organism evidence="1 2">
    <name type="scientific">Cyphomyrmex costatus</name>
    <dbReference type="NCBI Taxonomy" id="456900"/>
    <lineage>
        <taxon>Eukaryota</taxon>
        <taxon>Metazoa</taxon>
        <taxon>Ecdysozoa</taxon>
        <taxon>Arthropoda</taxon>
        <taxon>Hexapoda</taxon>
        <taxon>Insecta</taxon>
        <taxon>Pterygota</taxon>
        <taxon>Neoptera</taxon>
        <taxon>Endopterygota</taxon>
        <taxon>Hymenoptera</taxon>
        <taxon>Apocrita</taxon>
        <taxon>Aculeata</taxon>
        <taxon>Formicoidea</taxon>
        <taxon>Formicidae</taxon>
        <taxon>Myrmicinae</taxon>
        <taxon>Cyphomyrmex</taxon>
    </lineage>
</organism>